<evidence type="ECO:0000313" key="2">
    <source>
        <dbReference type="Proteomes" id="UP000499080"/>
    </source>
</evidence>
<reference evidence="1 2" key="1">
    <citation type="journal article" date="2019" name="Sci. Rep.">
        <title>Orb-weaving spider Araneus ventricosus genome elucidates the spidroin gene catalogue.</title>
        <authorList>
            <person name="Kono N."/>
            <person name="Nakamura H."/>
            <person name="Ohtoshi R."/>
            <person name="Moran D.A.P."/>
            <person name="Shinohara A."/>
            <person name="Yoshida Y."/>
            <person name="Fujiwara M."/>
            <person name="Mori M."/>
            <person name="Tomita M."/>
            <person name="Arakawa K."/>
        </authorList>
    </citation>
    <scope>NUCLEOTIDE SEQUENCE [LARGE SCALE GENOMIC DNA]</scope>
</reference>
<comment type="caution">
    <text evidence="1">The sequence shown here is derived from an EMBL/GenBank/DDBJ whole genome shotgun (WGS) entry which is preliminary data.</text>
</comment>
<keyword evidence="2" id="KW-1185">Reference proteome</keyword>
<accession>A0A4Y2L3H5</accession>
<sequence length="94" mass="11138">MYTRCSSHYEGDKHKTRDIVDIELSNQYQILDPIVKGERYKMYTRCSSQYEKAKHKTRDIVDIEISDQYQILDPIGLRVEIQNVHSKLFTLRGS</sequence>
<proteinExistence type="predicted"/>
<dbReference type="Proteomes" id="UP000499080">
    <property type="component" value="Unassembled WGS sequence"/>
</dbReference>
<name>A0A4Y2L3H5_ARAVE</name>
<gene>
    <name evidence="1" type="ORF">AVEN_219255_1</name>
</gene>
<protein>
    <submittedName>
        <fullName evidence="1">Uncharacterized protein</fullName>
    </submittedName>
</protein>
<organism evidence="1 2">
    <name type="scientific">Araneus ventricosus</name>
    <name type="common">Orbweaver spider</name>
    <name type="synonym">Epeira ventricosa</name>
    <dbReference type="NCBI Taxonomy" id="182803"/>
    <lineage>
        <taxon>Eukaryota</taxon>
        <taxon>Metazoa</taxon>
        <taxon>Ecdysozoa</taxon>
        <taxon>Arthropoda</taxon>
        <taxon>Chelicerata</taxon>
        <taxon>Arachnida</taxon>
        <taxon>Araneae</taxon>
        <taxon>Araneomorphae</taxon>
        <taxon>Entelegynae</taxon>
        <taxon>Araneoidea</taxon>
        <taxon>Araneidae</taxon>
        <taxon>Araneus</taxon>
    </lineage>
</organism>
<dbReference type="AlphaFoldDB" id="A0A4Y2L3H5"/>
<dbReference type="EMBL" id="BGPR01005321">
    <property type="protein sequence ID" value="GBN09124.1"/>
    <property type="molecule type" value="Genomic_DNA"/>
</dbReference>
<evidence type="ECO:0000313" key="1">
    <source>
        <dbReference type="EMBL" id="GBN09124.1"/>
    </source>
</evidence>